<name>D4XU06_ACIHA</name>
<reference evidence="2" key="1">
    <citation type="submission" date="2010-03" db="EMBL/GenBank/DDBJ databases">
        <title>Complete sequence of Mobiluncus curtisii ATCC 43063.</title>
        <authorList>
            <person name="Muzny D."/>
            <person name="Qin X."/>
            <person name="Deng J."/>
            <person name="Jiang H."/>
            <person name="Liu Y."/>
            <person name="Qu J."/>
            <person name="Song X.-Z."/>
            <person name="Zhang L."/>
            <person name="Thornton R."/>
            <person name="Coyle M."/>
            <person name="Francisco L."/>
            <person name="Jackson L."/>
            <person name="Javaid M."/>
            <person name="Korchina V."/>
            <person name="Kovar C."/>
            <person name="Mata R."/>
            <person name="Mathew T."/>
            <person name="Ngo R."/>
            <person name="Nguyen L."/>
            <person name="Nguyen N."/>
            <person name="Okwuonu G."/>
            <person name="Ongeri F."/>
            <person name="Pham C."/>
            <person name="Simmons D."/>
            <person name="Wilczek-Boney K."/>
            <person name="Hale W."/>
            <person name="Jakkamsetti A."/>
            <person name="Pham P."/>
            <person name="Ruth R."/>
            <person name="San Lucas F."/>
            <person name="Warren J."/>
            <person name="Zhang J."/>
            <person name="Zhao Z."/>
            <person name="Zhou C."/>
            <person name="Zhu D."/>
            <person name="Lee S."/>
            <person name="Bess C."/>
            <person name="Blankenburg K."/>
            <person name="Forbes L."/>
            <person name="Fu Q."/>
            <person name="Gubbala S."/>
            <person name="Hirani K."/>
            <person name="Jayaseelan J.C."/>
            <person name="Lara F."/>
            <person name="Munidasa M."/>
            <person name="Palculict T."/>
            <person name="Patil S."/>
            <person name="Pu L.-L."/>
            <person name="Saada N."/>
            <person name="Tang L."/>
            <person name="Weissenberger G."/>
            <person name="Zhu Y."/>
            <person name="Hemphill L."/>
            <person name="Shang Y."/>
            <person name="Youmans B."/>
            <person name="Ayvaz T."/>
            <person name="Ross M."/>
            <person name="Santibanez J."/>
            <person name="Aqrawi P."/>
            <person name="Gross S."/>
            <person name="Joshi V."/>
            <person name="Fowler G."/>
            <person name="Nazareth L."/>
            <person name="Reid J."/>
            <person name="Worley K."/>
            <person name="Petrosino J."/>
            <person name="Highlander S."/>
            <person name="Gibbs R."/>
            <person name="Gibbs R."/>
        </authorList>
    </citation>
    <scope>NUCLEOTIDE SEQUENCE [LARGE SCALE GENOMIC DNA]</scope>
    <source>
        <strain evidence="2">ATCC 19194</strain>
    </source>
</reference>
<accession>D4XU06</accession>
<dbReference type="EMBL" id="ADMT01000233">
    <property type="protein sequence ID" value="EFF81307.1"/>
    <property type="molecule type" value="Genomic_DNA"/>
</dbReference>
<gene>
    <name evidence="1" type="ORF">HMP0015_3198</name>
</gene>
<sequence>MSWDVTVQRFSKIYDSVEDIPDTEACLPIGTGEEVRRAISKYFPSTSWADPAWGVFDSDSGSVEFNCGNDEISTGFMMHIRASEAVVSAIVQMCRGERWQALDCSSGEFLERVPNPENGLNEWKSFRDQVVGDE</sequence>
<dbReference type="AlphaFoldDB" id="D4XU06"/>
<protein>
    <submittedName>
        <fullName evidence="1">Uncharacterized protein</fullName>
    </submittedName>
</protein>
<dbReference type="HOGENOM" id="CLU_152505_0_0_6"/>
<dbReference type="Proteomes" id="UP000003085">
    <property type="component" value="Unassembled WGS sequence"/>
</dbReference>
<evidence type="ECO:0000313" key="1">
    <source>
        <dbReference type="EMBL" id="EFF81307.1"/>
    </source>
</evidence>
<evidence type="ECO:0000313" key="2">
    <source>
        <dbReference type="Proteomes" id="UP000003085"/>
    </source>
</evidence>
<organism evidence="1 2">
    <name type="scientific">Acinetobacter haemolyticus ATCC 19194</name>
    <dbReference type="NCBI Taxonomy" id="707232"/>
    <lineage>
        <taxon>Bacteria</taxon>
        <taxon>Pseudomonadati</taxon>
        <taxon>Pseudomonadota</taxon>
        <taxon>Gammaproteobacteria</taxon>
        <taxon>Moraxellales</taxon>
        <taxon>Moraxellaceae</taxon>
        <taxon>Acinetobacter</taxon>
    </lineage>
</organism>
<proteinExistence type="predicted"/>
<dbReference type="RefSeq" id="WP_004641171.1">
    <property type="nucleotide sequence ID" value="NZ_GG770435.1"/>
</dbReference>
<comment type="caution">
    <text evidence="1">The sequence shown here is derived from an EMBL/GenBank/DDBJ whole genome shotgun (WGS) entry which is preliminary data.</text>
</comment>